<protein>
    <submittedName>
        <fullName evidence="1">Uncharacterized protein</fullName>
    </submittedName>
</protein>
<sequence length="77" mass="8783">MYTVITYSLSPPQRWRRCLLSAEESGLLLHLSPQRQCRKSPKPELGFTMRLGAQPLHHLCSPLKNFSTHLASGFFKS</sequence>
<name>A0ABN9C6Y9_9NEOB</name>
<organism evidence="1 2">
    <name type="scientific">Staurois parvus</name>
    <dbReference type="NCBI Taxonomy" id="386267"/>
    <lineage>
        <taxon>Eukaryota</taxon>
        <taxon>Metazoa</taxon>
        <taxon>Chordata</taxon>
        <taxon>Craniata</taxon>
        <taxon>Vertebrata</taxon>
        <taxon>Euteleostomi</taxon>
        <taxon>Amphibia</taxon>
        <taxon>Batrachia</taxon>
        <taxon>Anura</taxon>
        <taxon>Neobatrachia</taxon>
        <taxon>Ranoidea</taxon>
        <taxon>Ranidae</taxon>
        <taxon>Staurois</taxon>
    </lineage>
</organism>
<comment type="caution">
    <text evidence="1">The sequence shown here is derived from an EMBL/GenBank/DDBJ whole genome shotgun (WGS) entry which is preliminary data.</text>
</comment>
<proteinExistence type="predicted"/>
<feature type="non-terminal residue" evidence="1">
    <location>
        <position position="77"/>
    </location>
</feature>
<gene>
    <name evidence="1" type="ORF">SPARVUS_LOCUS4394370</name>
</gene>
<evidence type="ECO:0000313" key="2">
    <source>
        <dbReference type="Proteomes" id="UP001162483"/>
    </source>
</evidence>
<dbReference type="Proteomes" id="UP001162483">
    <property type="component" value="Unassembled WGS sequence"/>
</dbReference>
<keyword evidence="2" id="KW-1185">Reference proteome</keyword>
<dbReference type="EMBL" id="CATNWA010008143">
    <property type="protein sequence ID" value="CAI9555480.1"/>
    <property type="molecule type" value="Genomic_DNA"/>
</dbReference>
<accession>A0ABN9C6Y9</accession>
<reference evidence="1" key="1">
    <citation type="submission" date="2023-05" db="EMBL/GenBank/DDBJ databases">
        <authorList>
            <person name="Stuckert A."/>
        </authorList>
    </citation>
    <scope>NUCLEOTIDE SEQUENCE</scope>
</reference>
<evidence type="ECO:0000313" key="1">
    <source>
        <dbReference type="EMBL" id="CAI9555480.1"/>
    </source>
</evidence>